<evidence type="ECO:0008006" key="3">
    <source>
        <dbReference type="Google" id="ProtNLM"/>
    </source>
</evidence>
<gene>
    <name evidence="1" type="ORF">NO357_04585</name>
</gene>
<protein>
    <recommendedName>
        <fullName evidence="3">Sulfotransferase family protein</fullName>
    </recommendedName>
</protein>
<dbReference type="EMBL" id="JANHAX010000001">
    <property type="protein sequence ID" value="MDQ2089176.1"/>
    <property type="molecule type" value="Genomic_DNA"/>
</dbReference>
<comment type="caution">
    <text evidence="1">The sequence shown here is derived from an EMBL/GenBank/DDBJ whole genome shotgun (WGS) entry which is preliminary data.</text>
</comment>
<dbReference type="Gene3D" id="3.40.50.300">
    <property type="entry name" value="P-loop containing nucleotide triphosphate hydrolases"/>
    <property type="match status" value="1"/>
</dbReference>
<keyword evidence="2" id="KW-1185">Reference proteome</keyword>
<dbReference type="AlphaFoldDB" id="A0AAE3W9P6"/>
<dbReference type="RefSeq" id="WP_306734425.1">
    <property type="nucleotide sequence ID" value="NZ_JANHAX010000001.1"/>
</dbReference>
<evidence type="ECO:0000313" key="1">
    <source>
        <dbReference type="EMBL" id="MDQ2089176.1"/>
    </source>
</evidence>
<accession>A0AAE3W9P6</accession>
<organism evidence="1 2">
    <name type="scientific">Marimonas arenosa</name>
    <dbReference type="NCBI Taxonomy" id="1795305"/>
    <lineage>
        <taxon>Bacteria</taxon>
        <taxon>Pseudomonadati</taxon>
        <taxon>Pseudomonadota</taxon>
        <taxon>Alphaproteobacteria</taxon>
        <taxon>Rhodobacterales</taxon>
        <taxon>Paracoccaceae</taxon>
        <taxon>Marimonas</taxon>
    </lineage>
</organism>
<evidence type="ECO:0000313" key="2">
    <source>
        <dbReference type="Proteomes" id="UP001226762"/>
    </source>
</evidence>
<proteinExistence type="predicted"/>
<reference evidence="1" key="2">
    <citation type="submission" date="2023-02" db="EMBL/GenBank/DDBJ databases">
        <title>'Rhodoalgimonas zhirmunskyi' gen. nov., isolated from a red alga.</title>
        <authorList>
            <person name="Nedashkovskaya O.I."/>
            <person name="Otstavnykh N.Y."/>
            <person name="Bystritskaya E.P."/>
            <person name="Balabanova L.A."/>
            <person name="Isaeva M.P."/>
        </authorList>
    </citation>
    <scope>NUCLEOTIDE SEQUENCE</scope>
    <source>
        <strain evidence="1">KCTC 52189</strain>
    </source>
</reference>
<reference evidence="1" key="1">
    <citation type="submission" date="2022-07" db="EMBL/GenBank/DDBJ databases">
        <authorList>
            <person name="Otstavnykh N."/>
            <person name="Isaeva M."/>
            <person name="Bystritskaya E."/>
        </authorList>
    </citation>
    <scope>NUCLEOTIDE SEQUENCE</scope>
    <source>
        <strain evidence="1">KCTC 52189</strain>
    </source>
</reference>
<name>A0AAE3W9P6_9RHOB</name>
<dbReference type="InterPro" id="IPR027417">
    <property type="entry name" value="P-loop_NTPase"/>
</dbReference>
<dbReference type="SUPFAM" id="SSF52540">
    <property type="entry name" value="P-loop containing nucleoside triphosphate hydrolases"/>
    <property type="match status" value="1"/>
</dbReference>
<dbReference type="Proteomes" id="UP001226762">
    <property type="component" value="Unassembled WGS sequence"/>
</dbReference>
<sequence length="251" mass="28036">MARLIGVGRAGEGPEIDRFQVFGERRSGTNALERFLSENTRLARSRDFGWKHGFPVFPVLPRCCLFVVVVRDPFDWLKSFYRAPFEADPALADLEFSEFLRSEWKSLFTPYKSGWKGHGYALDLQVGRGEELQADRNPITGARFANVVEMRRLKLAGHLSLLARGINAVALRYEAFLEDRAGVLEDIVQAFDLPRAARFSAVARSVGPGAEQARDGARKDEAAFTEADRAFVLAGLDLKQERFCGYLSGTA</sequence>